<proteinExistence type="predicted"/>
<feature type="domain" description="AAA+ ATPase" evidence="3">
    <location>
        <begin position="304"/>
        <end position="453"/>
    </location>
</feature>
<name>A0A4R2L639_9FIRM</name>
<dbReference type="OrthoDB" id="1861597at2"/>
<dbReference type="EMBL" id="SLWV01000002">
    <property type="protein sequence ID" value="TCO79416.1"/>
    <property type="molecule type" value="Genomic_DNA"/>
</dbReference>
<keyword evidence="5" id="KW-1185">Reference proteome</keyword>
<dbReference type="GO" id="GO:0005524">
    <property type="term" value="F:ATP binding"/>
    <property type="evidence" value="ECO:0007669"/>
    <property type="project" value="UniProtKB-KW"/>
</dbReference>
<dbReference type="PRINTS" id="PR00300">
    <property type="entry name" value="CLPPROTEASEA"/>
</dbReference>
<dbReference type="PANTHER" id="PTHR11638:SF18">
    <property type="entry name" value="HEAT SHOCK PROTEIN 104"/>
    <property type="match status" value="1"/>
</dbReference>
<dbReference type="GO" id="GO:0005737">
    <property type="term" value="C:cytoplasm"/>
    <property type="evidence" value="ECO:0007669"/>
    <property type="project" value="TreeGrafter"/>
</dbReference>
<dbReference type="InterPro" id="IPR027417">
    <property type="entry name" value="P-loop_NTPase"/>
</dbReference>
<protein>
    <submittedName>
        <fullName evidence="4">Cdc48 subfamily AAA family protein</fullName>
    </submittedName>
</protein>
<accession>A0A4R2L639</accession>
<dbReference type="InterPro" id="IPR050130">
    <property type="entry name" value="ClpA_ClpB"/>
</dbReference>
<keyword evidence="1" id="KW-0547">Nucleotide-binding</keyword>
<dbReference type="RefSeq" id="WP_132242282.1">
    <property type="nucleotide sequence ID" value="NZ_SLWV01000002.1"/>
</dbReference>
<dbReference type="SMART" id="SM00382">
    <property type="entry name" value="AAA"/>
    <property type="match status" value="1"/>
</dbReference>
<dbReference type="InterPro" id="IPR003959">
    <property type="entry name" value="ATPase_AAA_core"/>
</dbReference>
<evidence type="ECO:0000256" key="2">
    <source>
        <dbReference type="ARBA" id="ARBA00022840"/>
    </source>
</evidence>
<dbReference type="InterPro" id="IPR003593">
    <property type="entry name" value="AAA+_ATPase"/>
</dbReference>
<gene>
    <name evidence="4" type="ORF">EV214_102135</name>
</gene>
<keyword evidence="2" id="KW-0067">ATP-binding</keyword>
<dbReference type="SUPFAM" id="SSF52540">
    <property type="entry name" value="P-loop containing nucleoside triphosphate hydrolases"/>
    <property type="match status" value="1"/>
</dbReference>
<evidence type="ECO:0000256" key="1">
    <source>
        <dbReference type="ARBA" id="ARBA00022741"/>
    </source>
</evidence>
<dbReference type="GO" id="GO:0016887">
    <property type="term" value="F:ATP hydrolysis activity"/>
    <property type="evidence" value="ECO:0007669"/>
    <property type="project" value="InterPro"/>
</dbReference>
<comment type="caution">
    <text evidence="4">The sequence shown here is derived from an EMBL/GenBank/DDBJ whole genome shotgun (WGS) entry which is preliminary data.</text>
</comment>
<evidence type="ECO:0000259" key="3">
    <source>
        <dbReference type="SMART" id="SM00382"/>
    </source>
</evidence>
<dbReference type="Pfam" id="PF07724">
    <property type="entry name" value="AAA_2"/>
    <property type="match status" value="1"/>
</dbReference>
<organism evidence="4 5">
    <name type="scientific">Marinisporobacter balticus</name>
    <dbReference type="NCBI Taxonomy" id="2018667"/>
    <lineage>
        <taxon>Bacteria</taxon>
        <taxon>Bacillati</taxon>
        <taxon>Bacillota</taxon>
        <taxon>Clostridia</taxon>
        <taxon>Peptostreptococcales</taxon>
        <taxon>Thermotaleaceae</taxon>
        <taxon>Marinisporobacter</taxon>
    </lineage>
</organism>
<sequence length="513" mass="61091">MSKYRLVIYDYECLSKIKLQLVNYEFVSFSFIYRQCSDINNIDDLQLDKHAIDITSYFYDVNNDRYYRTFFENYLYELMEHFPDVKLLLLSKETDNFFKIFPYLFKESKVEYFVNNEDNIEDSKPKTTISCSKKYIYSYEKIRDIRAGIDNELIYSFTHLAKSYDGINVKFDFEKLTNESIYIELTSLVEYLKVRADQIFNYELILNDLLKKNNVKYLINKQYLEQCNEIFPFLFTSYEDLPDDISKKIEEENLEKQATNNYLDNIDEIINKLYDNLHGHDKFKNDLRKNLIKYKYLNALGRRKILSVFVCGKSGIGKTELARQLHRIIFPNEKQIKLNFGNYSTKDVLNSLIGSPKGFVGSEDGGELTNKIKSSKSKIILIDEFEKADNKVFNFFYELLEDGKYTDRLGVEHDMNQYIIIFTSNLNEQNYIKFIPEPLSSRFDMRYVFEELTYQDKKSFIQKYSNELITDFKNIFGGDIFEDKFSIKYNELTKIDNLREIKKKIEDDIIALI</sequence>
<dbReference type="Gene3D" id="3.40.50.300">
    <property type="entry name" value="P-loop containing nucleotide triphosphate hydrolases"/>
    <property type="match status" value="1"/>
</dbReference>
<evidence type="ECO:0000313" key="5">
    <source>
        <dbReference type="Proteomes" id="UP000294919"/>
    </source>
</evidence>
<dbReference type="GO" id="GO:0034605">
    <property type="term" value="P:cellular response to heat"/>
    <property type="evidence" value="ECO:0007669"/>
    <property type="project" value="TreeGrafter"/>
</dbReference>
<evidence type="ECO:0000313" key="4">
    <source>
        <dbReference type="EMBL" id="TCO79416.1"/>
    </source>
</evidence>
<reference evidence="4 5" key="1">
    <citation type="submission" date="2019-03" db="EMBL/GenBank/DDBJ databases">
        <title>Genomic Encyclopedia of Type Strains, Phase IV (KMG-IV): sequencing the most valuable type-strain genomes for metagenomic binning, comparative biology and taxonomic classification.</title>
        <authorList>
            <person name="Goeker M."/>
        </authorList>
    </citation>
    <scope>NUCLEOTIDE SEQUENCE [LARGE SCALE GENOMIC DNA]</scope>
    <source>
        <strain evidence="4 5">DSM 102940</strain>
    </source>
</reference>
<dbReference type="PANTHER" id="PTHR11638">
    <property type="entry name" value="ATP-DEPENDENT CLP PROTEASE"/>
    <property type="match status" value="1"/>
</dbReference>
<dbReference type="AlphaFoldDB" id="A0A4R2L639"/>
<dbReference type="Proteomes" id="UP000294919">
    <property type="component" value="Unassembled WGS sequence"/>
</dbReference>
<dbReference type="InterPro" id="IPR001270">
    <property type="entry name" value="ClpA/B"/>
</dbReference>